<dbReference type="GO" id="GO:0016020">
    <property type="term" value="C:membrane"/>
    <property type="evidence" value="ECO:0007669"/>
    <property type="project" value="UniProtKB-SubCell"/>
</dbReference>
<dbReference type="SUPFAM" id="SSF158791">
    <property type="entry name" value="MgtE N-terminal domain-like"/>
    <property type="match status" value="1"/>
</dbReference>
<dbReference type="InterPro" id="IPR036739">
    <property type="entry name" value="SLC41_membr_dom_sf"/>
</dbReference>
<dbReference type="PANTHER" id="PTHR41394">
    <property type="entry name" value="MAGNESIUM TRANSPORTER MGTE"/>
    <property type="match status" value="1"/>
</dbReference>
<protein>
    <submittedName>
        <fullName evidence="10">Magnesium transporter</fullName>
    </submittedName>
</protein>
<evidence type="ECO:0000256" key="4">
    <source>
        <dbReference type="ARBA" id="ARBA00022692"/>
    </source>
</evidence>
<sequence>MTMMIDSSQLQINRKVPHLLAELIKAIESTEDLSFLKDYQEAQIANILESVNIAYRKRVIEAVPPEKYWTVLNLLRYDTAKHIHQSLNKELQHERLAYITDSELIIFADFLPTEFVDEYLIDQSEESVAHIQQALSYEDNKVGRYAEPHFLVANPKNSVGGIKTELSKRGQSPVRLIIVRDVGGVIGTIEPQTLLLHENHTKLTDLTVVTPILEDIQTIQSVSKQVSIDGGAHWFPIMAGGKIMGVLSMATIAITLRELSLQAVVAENVRSEEDLFTPLTVATRLRALWLVINLLTAFVASAIIGIFDNVVEQVVALAILMPVVASMGGIAGSQTLAVAIRGIALNHLHQSNLKLLVNKELKIATINGLIMGLVIAGVVYMVFDSWPLALIICCAIFLNSLAAAASGTLIPFTLKKFNIDPAVAGSVVLTTVTDVVGFFAFLGLGAIFLI</sequence>
<dbReference type="SUPFAM" id="SSF161093">
    <property type="entry name" value="MgtE membrane domain-like"/>
    <property type="match status" value="1"/>
</dbReference>
<evidence type="ECO:0000256" key="2">
    <source>
        <dbReference type="ARBA" id="ARBA00009749"/>
    </source>
</evidence>
<accession>A0A249VZC5</accession>
<keyword evidence="4 8" id="KW-0812">Transmembrane</keyword>
<dbReference type="EMBL" id="CP023247">
    <property type="protein sequence ID" value="ASZ49736.1"/>
    <property type="molecule type" value="Genomic_DNA"/>
</dbReference>
<dbReference type="InterPro" id="IPR006667">
    <property type="entry name" value="SLC41_membr_dom"/>
</dbReference>
<evidence type="ECO:0000256" key="3">
    <source>
        <dbReference type="ARBA" id="ARBA00022448"/>
    </source>
</evidence>
<evidence type="ECO:0000256" key="1">
    <source>
        <dbReference type="ARBA" id="ARBA00004141"/>
    </source>
</evidence>
<feature type="transmembrane region" description="Helical" evidence="8">
    <location>
        <begin position="389"/>
        <end position="410"/>
    </location>
</feature>
<evidence type="ECO:0000256" key="5">
    <source>
        <dbReference type="ARBA" id="ARBA00022842"/>
    </source>
</evidence>
<feature type="transmembrane region" description="Helical" evidence="8">
    <location>
        <begin position="422"/>
        <end position="449"/>
    </location>
</feature>
<feature type="transmembrane region" description="Helical" evidence="8">
    <location>
        <begin position="361"/>
        <end position="383"/>
    </location>
</feature>
<gene>
    <name evidence="10" type="ORF">YA91_03750</name>
</gene>
<comment type="subcellular location">
    <subcellularLocation>
        <location evidence="1">Membrane</location>
        <topology evidence="1">Multi-pass membrane protein</topology>
    </subcellularLocation>
</comment>
<dbReference type="Pfam" id="PF01769">
    <property type="entry name" value="MgtE"/>
    <property type="match status" value="1"/>
</dbReference>
<feature type="transmembrane region" description="Helical" evidence="8">
    <location>
        <begin position="313"/>
        <end position="340"/>
    </location>
</feature>
<evidence type="ECO:0000259" key="9">
    <source>
        <dbReference type="SMART" id="SM00924"/>
    </source>
</evidence>
<proteinExistence type="inferred from homology"/>
<evidence type="ECO:0000313" key="10">
    <source>
        <dbReference type="EMBL" id="ASZ49736.1"/>
    </source>
</evidence>
<evidence type="ECO:0000256" key="6">
    <source>
        <dbReference type="ARBA" id="ARBA00022989"/>
    </source>
</evidence>
<dbReference type="PANTHER" id="PTHR41394:SF5">
    <property type="entry name" value="SLC41A_MGTE INTEGRAL MEMBRANE DOMAIN-CONTAINING PROTEIN"/>
    <property type="match status" value="1"/>
</dbReference>
<dbReference type="AlphaFoldDB" id="A0A249VZC5"/>
<dbReference type="InterPro" id="IPR006668">
    <property type="entry name" value="Mg_transptr_MgtE_intracell_dom"/>
</dbReference>
<dbReference type="GO" id="GO:0008324">
    <property type="term" value="F:monoatomic cation transmembrane transporter activity"/>
    <property type="evidence" value="ECO:0007669"/>
    <property type="project" value="InterPro"/>
</dbReference>
<dbReference type="Pfam" id="PF03448">
    <property type="entry name" value="MgtE_N"/>
    <property type="match status" value="1"/>
</dbReference>
<reference evidence="10" key="1">
    <citation type="submission" date="2017-09" db="EMBL/GenBank/DDBJ databases">
        <authorList>
            <person name="Ehlers B."/>
            <person name="Leendertz F.H."/>
        </authorList>
    </citation>
    <scope>NUCLEOTIDE SEQUENCE</scope>
    <source>
        <strain evidence="10">MAVP-26</strain>
    </source>
</reference>
<dbReference type="SMART" id="SM00924">
    <property type="entry name" value="MgtE_N"/>
    <property type="match status" value="1"/>
</dbReference>
<comment type="similarity">
    <text evidence="2">Belongs to the SLC41A transporter family.</text>
</comment>
<dbReference type="Gene3D" id="1.10.357.20">
    <property type="entry name" value="SLC41 divalent cation transporters, integral membrane domain"/>
    <property type="match status" value="1"/>
</dbReference>
<feature type="domain" description="Magnesium transporter MgtE intracellular" evidence="9">
    <location>
        <begin position="39"/>
        <end position="142"/>
    </location>
</feature>
<keyword evidence="3" id="KW-0813">Transport</keyword>
<keyword evidence="6 8" id="KW-1133">Transmembrane helix</keyword>
<name>A0A249VZC5_VIBPH</name>
<keyword evidence="5" id="KW-0460">Magnesium</keyword>
<organism evidence="10">
    <name type="scientific">Vibrio parahaemolyticus</name>
    <dbReference type="NCBI Taxonomy" id="670"/>
    <lineage>
        <taxon>Bacteria</taxon>
        <taxon>Pseudomonadati</taxon>
        <taxon>Pseudomonadota</taxon>
        <taxon>Gammaproteobacteria</taxon>
        <taxon>Vibrionales</taxon>
        <taxon>Vibrionaceae</taxon>
        <taxon>Vibrio</taxon>
    </lineage>
</organism>
<evidence type="ECO:0000256" key="8">
    <source>
        <dbReference type="SAM" id="Phobius"/>
    </source>
</evidence>
<keyword evidence="7 8" id="KW-0472">Membrane</keyword>
<evidence type="ECO:0000256" key="7">
    <source>
        <dbReference type="ARBA" id="ARBA00023136"/>
    </source>
</evidence>
<feature type="transmembrane region" description="Helical" evidence="8">
    <location>
        <begin position="287"/>
        <end position="307"/>
    </location>
</feature>